<dbReference type="EMBL" id="CAOQHR010000012">
    <property type="protein sequence ID" value="CAI6341699.1"/>
    <property type="molecule type" value="Genomic_DNA"/>
</dbReference>
<sequence length="127" mass="13763">MGYTDILSTCRRLHVGGSVGAGMTGSDTADGTSWTKNSRTNWMNSDTSWSVLIAPRLIRIIPVGFDRIMSLSFPHRCPAEKLALISHGAKSSDDATPPGLQRPPVRSWKFLIAASFSTSALLTQPPY</sequence>
<dbReference type="Proteomes" id="UP001152607">
    <property type="component" value="Unassembled WGS sequence"/>
</dbReference>
<name>A0A9W4UUH5_9PLEO</name>
<comment type="caution">
    <text evidence="1">The sequence shown here is derived from an EMBL/GenBank/DDBJ whole genome shotgun (WGS) entry which is preliminary data.</text>
</comment>
<evidence type="ECO:0000313" key="2">
    <source>
        <dbReference type="Proteomes" id="UP001152607"/>
    </source>
</evidence>
<organism evidence="1 2">
    <name type="scientific">Periconia digitata</name>
    <dbReference type="NCBI Taxonomy" id="1303443"/>
    <lineage>
        <taxon>Eukaryota</taxon>
        <taxon>Fungi</taxon>
        <taxon>Dikarya</taxon>
        <taxon>Ascomycota</taxon>
        <taxon>Pezizomycotina</taxon>
        <taxon>Dothideomycetes</taxon>
        <taxon>Pleosporomycetidae</taxon>
        <taxon>Pleosporales</taxon>
        <taxon>Massarineae</taxon>
        <taxon>Periconiaceae</taxon>
        <taxon>Periconia</taxon>
    </lineage>
</organism>
<reference evidence="1" key="1">
    <citation type="submission" date="2023-01" db="EMBL/GenBank/DDBJ databases">
        <authorList>
            <person name="Van Ghelder C."/>
            <person name="Rancurel C."/>
        </authorList>
    </citation>
    <scope>NUCLEOTIDE SEQUENCE</scope>
    <source>
        <strain evidence="1">CNCM I-4278</strain>
    </source>
</reference>
<dbReference type="AlphaFoldDB" id="A0A9W4UUH5"/>
<keyword evidence="2" id="KW-1185">Reference proteome</keyword>
<gene>
    <name evidence="1" type="ORF">PDIGIT_LOCUS14899</name>
</gene>
<protein>
    <submittedName>
        <fullName evidence="1">Uncharacterized protein</fullName>
    </submittedName>
</protein>
<proteinExistence type="predicted"/>
<evidence type="ECO:0000313" key="1">
    <source>
        <dbReference type="EMBL" id="CAI6341699.1"/>
    </source>
</evidence>
<accession>A0A9W4UUH5</accession>